<feature type="compositionally biased region" description="Low complexity" evidence="1">
    <location>
        <begin position="37"/>
        <end position="61"/>
    </location>
</feature>
<feature type="region of interest" description="Disordered" evidence="1">
    <location>
        <begin position="1"/>
        <end position="76"/>
    </location>
</feature>
<proteinExistence type="predicted"/>
<name>A0A8S9ZY18_9BILA</name>
<comment type="caution">
    <text evidence="2">The sequence shown here is derived from an EMBL/GenBank/DDBJ whole genome shotgun (WGS) entry which is preliminary data.</text>
</comment>
<sequence>MMRSRLQPSISGGFQQPSMLHIRRESFLYKPTDDHQQQLQQQINRFNSNNNRTDDNNSLNRPTSRASSVTSSEHNK</sequence>
<accession>A0A8S9ZY18</accession>
<keyword evidence="3" id="KW-1185">Reference proteome</keyword>
<organism evidence="2 3">
    <name type="scientific">Meloidogyne graminicola</name>
    <dbReference type="NCBI Taxonomy" id="189291"/>
    <lineage>
        <taxon>Eukaryota</taxon>
        <taxon>Metazoa</taxon>
        <taxon>Ecdysozoa</taxon>
        <taxon>Nematoda</taxon>
        <taxon>Chromadorea</taxon>
        <taxon>Rhabditida</taxon>
        <taxon>Tylenchina</taxon>
        <taxon>Tylenchomorpha</taxon>
        <taxon>Tylenchoidea</taxon>
        <taxon>Meloidogynidae</taxon>
        <taxon>Meloidogyninae</taxon>
        <taxon>Meloidogyne</taxon>
    </lineage>
</organism>
<gene>
    <name evidence="2" type="ORF">Mgra_00002033</name>
</gene>
<feature type="compositionally biased region" description="Polar residues" evidence="1">
    <location>
        <begin position="62"/>
        <end position="76"/>
    </location>
</feature>
<evidence type="ECO:0000313" key="3">
    <source>
        <dbReference type="Proteomes" id="UP000605970"/>
    </source>
</evidence>
<dbReference type="EMBL" id="JABEBT010000011">
    <property type="protein sequence ID" value="KAF7638654.1"/>
    <property type="molecule type" value="Genomic_DNA"/>
</dbReference>
<evidence type="ECO:0000313" key="2">
    <source>
        <dbReference type="EMBL" id="KAF7638654.1"/>
    </source>
</evidence>
<feature type="compositionally biased region" description="Polar residues" evidence="1">
    <location>
        <begin position="1"/>
        <end position="18"/>
    </location>
</feature>
<protein>
    <submittedName>
        <fullName evidence="2">Uncharacterized protein</fullName>
    </submittedName>
</protein>
<dbReference type="Proteomes" id="UP000605970">
    <property type="component" value="Unassembled WGS sequence"/>
</dbReference>
<feature type="compositionally biased region" description="Basic and acidic residues" evidence="1">
    <location>
        <begin position="22"/>
        <end position="36"/>
    </location>
</feature>
<reference evidence="2" key="1">
    <citation type="journal article" date="2020" name="Ecol. Evol.">
        <title>Genome structure and content of the rice root-knot nematode (Meloidogyne graminicola).</title>
        <authorList>
            <person name="Phan N.T."/>
            <person name="Danchin E.G.J."/>
            <person name="Klopp C."/>
            <person name="Perfus-Barbeoch L."/>
            <person name="Kozlowski D.K."/>
            <person name="Koutsovoulos G.D."/>
            <person name="Lopez-Roques C."/>
            <person name="Bouchez O."/>
            <person name="Zahm M."/>
            <person name="Besnard G."/>
            <person name="Bellafiore S."/>
        </authorList>
    </citation>
    <scope>NUCLEOTIDE SEQUENCE</scope>
    <source>
        <strain evidence="2">VN-18</strain>
    </source>
</reference>
<evidence type="ECO:0000256" key="1">
    <source>
        <dbReference type="SAM" id="MobiDB-lite"/>
    </source>
</evidence>
<dbReference type="AlphaFoldDB" id="A0A8S9ZY18"/>